<dbReference type="InterPro" id="IPR000157">
    <property type="entry name" value="TIR_dom"/>
</dbReference>
<evidence type="ECO:0000259" key="2">
    <source>
        <dbReference type="PROSITE" id="PS50104"/>
    </source>
</evidence>
<dbReference type="Pfam" id="PF13676">
    <property type="entry name" value="TIR_2"/>
    <property type="match status" value="1"/>
</dbReference>
<dbReference type="RefSeq" id="WP_111346150.1">
    <property type="nucleotide sequence ID" value="NZ_QHHQ01000002.1"/>
</dbReference>
<keyword evidence="4" id="KW-1185">Reference proteome</keyword>
<dbReference type="Gene3D" id="3.40.50.10140">
    <property type="entry name" value="Toll/interleukin-1 receptor homology (TIR) domain"/>
    <property type="match status" value="1"/>
</dbReference>
<dbReference type="EMBL" id="QHHQ01000002">
    <property type="protein sequence ID" value="RAI02499.1"/>
    <property type="molecule type" value="Genomic_DNA"/>
</dbReference>
<feature type="compositionally biased region" description="Acidic residues" evidence="1">
    <location>
        <begin position="468"/>
        <end position="477"/>
    </location>
</feature>
<proteinExistence type="predicted"/>
<dbReference type="InterPro" id="IPR035897">
    <property type="entry name" value="Toll_tir_struct_dom_sf"/>
</dbReference>
<dbReference type="GO" id="GO:0007165">
    <property type="term" value="P:signal transduction"/>
    <property type="evidence" value="ECO:0007669"/>
    <property type="project" value="InterPro"/>
</dbReference>
<dbReference type="AlphaFoldDB" id="A0A8B2NVH5"/>
<protein>
    <submittedName>
        <fullName evidence="3">TIR domain-containing protein</fullName>
    </submittedName>
</protein>
<feature type="region of interest" description="Disordered" evidence="1">
    <location>
        <begin position="437"/>
        <end position="477"/>
    </location>
</feature>
<feature type="compositionally biased region" description="Acidic residues" evidence="1">
    <location>
        <begin position="443"/>
        <end position="461"/>
    </location>
</feature>
<dbReference type="Proteomes" id="UP000249590">
    <property type="component" value="Unassembled WGS sequence"/>
</dbReference>
<organism evidence="3 4">
    <name type="scientific">Acuticoccus sediminis</name>
    <dbReference type="NCBI Taxonomy" id="2184697"/>
    <lineage>
        <taxon>Bacteria</taxon>
        <taxon>Pseudomonadati</taxon>
        <taxon>Pseudomonadota</taxon>
        <taxon>Alphaproteobacteria</taxon>
        <taxon>Hyphomicrobiales</taxon>
        <taxon>Amorphaceae</taxon>
        <taxon>Acuticoccus</taxon>
    </lineage>
</organism>
<feature type="domain" description="TIR" evidence="2">
    <location>
        <begin position="16"/>
        <end position="170"/>
    </location>
</feature>
<accession>A0A8B2NVH5</accession>
<evidence type="ECO:0000313" key="4">
    <source>
        <dbReference type="Proteomes" id="UP000249590"/>
    </source>
</evidence>
<evidence type="ECO:0000256" key="1">
    <source>
        <dbReference type="SAM" id="MobiDB-lite"/>
    </source>
</evidence>
<dbReference type="PROSITE" id="PS50104">
    <property type="entry name" value="TIR"/>
    <property type="match status" value="1"/>
</dbReference>
<sequence>MSSQSPNTGADANAEPREAIFISHAAPEDNAFTIWLGAKLAAMGYEVWADVLRLKGGEDWQRKLENALRHRACKVLLVANPRAVEKQGVRNEIQIATEVARKIGDNAFIIPLRMEPFEAPFLIAHAQYIDFTHGWARGLTELLETLRETYRVPHNAGDGDAIWREIQLIHGKTLVSTPERLISNWLPIDRLPKKIRYYEFKGQVSDRQAQSRMAEAPWPLKPFRRGFLAFARIHDLQDHFGPNLPINRKGERLVAGFLDDGWSKLGIERRDARNHFSDLARQAFEKLFAARGHKPYGLSGAQTAWWPPVDVAPTTKISFRWGEVAGLRQIQGVSLKRQMNWHFGVSVAARSAPVRHVRIVSRLIFTEDGLKPFDDPARMHRLRRSFAKTWRNARWRDMLLAFLYWLAEGRDSIAVPVSSEEGIVLGLPPIAWQVPVSLPVENEIPEPDDDDPSDDDEPDDADGPRDDDGPEEAGDDV</sequence>
<name>A0A8B2NVH5_9HYPH</name>
<reference evidence="3 4" key="1">
    <citation type="submission" date="2018-05" db="EMBL/GenBank/DDBJ databases">
        <title>Acuticoccus sediminis sp. nov., isolated from deep-sea sediment of Indian Ocean.</title>
        <authorList>
            <person name="Liu X."/>
            <person name="Lai Q."/>
            <person name="Du Y."/>
            <person name="Sun F."/>
            <person name="Zhang X."/>
            <person name="Wang S."/>
            <person name="Shao Z."/>
        </authorList>
    </citation>
    <scope>NUCLEOTIDE SEQUENCE [LARGE SCALE GENOMIC DNA]</scope>
    <source>
        <strain evidence="3 4">PTG4-2</strain>
    </source>
</reference>
<dbReference type="SUPFAM" id="SSF52200">
    <property type="entry name" value="Toll/Interleukin receptor TIR domain"/>
    <property type="match status" value="1"/>
</dbReference>
<evidence type="ECO:0000313" key="3">
    <source>
        <dbReference type="EMBL" id="RAI02499.1"/>
    </source>
</evidence>
<comment type="caution">
    <text evidence="3">The sequence shown here is derived from an EMBL/GenBank/DDBJ whole genome shotgun (WGS) entry which is preliminary data.</text>
</comment>
<gene>
    <name evidence="3" type="ORF">DLJ53_08295</name>
</gene>
<dbReference type="OrthoDB" id="9806903at2"/>